<dbReference type="EMBL" id="SPHZ02000006">
    <property type="protein sequence ID" value="KAF0910426.1"/>
    <property type="molecule type" value="Genomic_DNA"/>
</dbReference>
<feature type="compositionally biased region" description="Polar residues" evidence="1">
    <location>
        <begin position="39"/>
        <end position="49"/>
    </location>
</feature>
<gene>
    <name evidence="3" type="ORF">E2562_002891</name>
</gene>
<name>A0A6G1DDB7_9ORYZ</name>
<evidence type="ECO:0000313" key="3">
    <source>
        <dbReference type="EMBL" id="KAF0910426.1"/>
    </source>
</evidence>
<feature type="compositionally biased region" description="Basic residues" evidence="1">
    <location>
        <begin position="1"/>
        <end position="11"/>
    </location>
</feature>
<dbReference type="AlphaFoldDB" id="A0A6G1DDB7"/>
<proteinExistence type="predicted"/>
<feature type="compositionally biased region" description="Polar residues" evidence="1">
    <location>
        <begin position="61"/>
        <end position="75"/>
    </location>
</feature>
<dbReference type="Pfam" id="PF14372">
    <property type="entry name" value="hAT-like_RNase-H"/>
    <property type="match status" value="1"/>
</dbReference>
<dbReference type="InterPro" id="IPR025525">
    <property type="entry name" value="hAT-like_transposase_RNase-H"/>
</dbReference>
<organism evidence="3 4">
    <name type="scientific">Oryza meyeriana var. granulata</name>
    <dbReference type="NCBI Taxonomy" id="110450"/>
    <lineage>
        <taxon>Eukaryota</taxon>
        <taxon>Viridiplantae</taxon>
        <taxon>Streptophyta</taxon>
        <taxon>Embryophyta</taxon>
        <taxon>Tracheophyta</taxon>
        <taxon>Spermatophyta</taxon>
        <taxon>Magnoliopsida</taxon>
        <taxon>Liliopsida</taxon>
        <taxon>Poales</taxon>
        <taxon>Poaceae</taxon>
        <taxon>BOP clade</taxon>
        <taxon>Oryzoideae</taxon>
        <taxon>Oryzeae</taxon>
        <taxon>Oryzinae</taxon>
        <taxon>Oryza</taxon>
        <taxon>Oryza meyeriana</taxon>
    </lineage>
</organism>
<comment type="caution">
    <text evidence="3">The sequence shown here is derived from an EMBL/GenBank/DDBJ whole genome shotgun (WGS) entry which is preliminary data.</text>
</comment>
<dbReference type="Proteomes" id="UP000479710">
    <property type="component" value="Unassembled WGS sequence"/>
</dbReference>
<feature type="region of interest" description="Disordered" evidence="1">
    <location>
        <begin position="1"/>
        <end position="104"/>
    </location>
</feature>
<evidence type="ECO:0000256" key="1">
    <source>
        <dbReference type="SAM" id="MobiDB-lite"/>
    </source>
</evidence>
<feature type="compositionally biased region" description="Basic residues" evidence="1">
    <location>
        <begin position="94"/>
        <end position="103"/>
    </location>
</feature>
<protein>
    <recommendedName>
        <fullName evidence="2">hAT-like transposase RNase-H fold domain-containing protein</fullName>
    </recommendedName>
</protein>
<feature type="compositionally biased region" description="Low complexity" evidence="1">
    <location>
        <begin position="12"/>
        <end position="25"/>
    </location>
</feature>
<keyword evidence="4" id="KW-1185">Reference proteome</keyword>
<dbReference type="GO" id="GO:0003677">
    <property type="term" value="F:DNA binding"/>
    <property type="evidence" value="ECO:0007669"/>
    <property type="project" value="InterPro"/>
</dbReference>
<evidence type="ECO:0000313" key="4">
    <source>
        <dbReference type="Proteomes" id="UP000479710"/>
    </source>
</evidence>
<reference evidence="3 4" key="1">
    <citation type="submission" date="2019-11" db="EMBL/GenBank/DDBJ databases">
        <title>Whole genome sequence of Oryza granulata.</title>
        <authorList>
            <person name="Li W."/>
        </authorList>
    </citation>
    <scope>NUCLEOTIDE SEQUENCE [LARGE SCALE GENOMIC DNA]</scope>
    <source>
        <strain evidence="4">cv. Menghai</strain>
        <tissue evidence="3">Leaf</tissue>
    </source>
</reference>
<accession>A0A6G1DDB7</accession>
<sequence>MESKNSGKRKNSSAASPSDSTPAGSLLASVQKPPRPEANQPNVSHQGLESENEHFVMPVVSSDSTPTHVTGNSSSQEKEVDGGSTDEGKSGSPRAKRKAKRKKNMGEAILKKFDKYWVEKNNLMVIATILDPRFKMRKKTMKMMSSPYHFQRVLLLATRKVEG</sequence>
<evidence type="ECO:0000259" key="2">
    <source>
        <dbReference type="Pfam" id="PF14372"/>
    </source>
</evidence>
<feature type="domain" description="hAT-like transposase RNase-H fold" evidence="2">
    <location>
        <begin position="100"/>
        <end position="140"/>
    </location>
</feature>
<feature type="compositionally biased region" description="Basic and acidic residues" evidence="1">
    <location>
        <begin position="76"/>
        <end position="89"/>
    </location>
</feature>